<feature type="compositionally biased region" description="Low complexity" evidence="1">
    <location>
        <begin position="32"/>
        <end position="47"/>
    </location>
</feature>
<evidence type="ECO:0000313" key="3">
    <source>
        <dbReference type="Proteomes" id="UP000297245"/>
    </source>
</evidence>
<gene>
    <name evidence="2" type="ORF">K435DRAFT_784907</name>
</gene>
<feature type="compositionally biased region" description="Polar residues" evidence="1">
    <location>
        <begin position="48"/>
        <end position="59"/>
    </location>
</feature>
<feature type="compositionally biased region" description="Polar residues" evidence="1">
    <location>
        <begin position="71"/>
        <end position="83"/>
    </location>
</feature>
<dbReference type="Proteomes" id="UP000297245">
    <property type="component" value="Unassembled WGS sequence"/>
</dbReference>
<reference evidence="2 3" key="1">
    <citation type="journal article" date="2019" name="Nat. Ecol. Evol.">
        <title>Megaphylogeny resolves global patterns of mushroom evolution.</title>
        <authorList>
            <person name="Varga T."/>
            <person name="Krizsan K."/>
            <person name="Foldi C."/>
            <person name="Dima B."/>
            <person name="Sanchez-Garcia M."/>
            <person name="Sanchez-Ramirez S."/>
            <person name="Szollosi G.J."/>
            <person name="Szarkandi J.G."/>
            <person name="Papp V."/>
            <person name="Albert L."/>
            <person name="Andreopoulos W."/>
            <person name="Angelini C."/>
            <person name="Antonin V."/>
            <person name="Barry K.W."/>
            <person name="Bougher N.L."/>
            <person name="Buchanan P."/>
            <person name="Buyck B."/>
            <person name="Bense V."/>
            <person name="Catcheside P."/>
            <person name="Chovatia M."/>
            <person name="Cooper J."/>
            <person name="Damon W."/>
            <person name="Desjardin D."/>
            <person name="Finy P."/>
            <person name="Geml J."/>
            <person name="Haridas S."/>
            <person name="Hughes K."/>
            <person name="Justo A."/>
            <person name="Karasinski D."/>
            <person name="Kautmanova I."/>
            <person name="Kiss B."/>
            <person name="Kocsube S."/>
            <person name="Kotiranta H."/>
            <person name="LaButti K.M."/>
            <person name="Lechner B.E."/>
            <person name="Liimatainen K."/>
            <person name="Lipzen A."/>
            <person name="Lukacs Z."/>
            <person name="Mihaltcheva S."/>
            <person name="Morgado L.N."/>
            <person name="Niskanen T."/>
            <person name="Noordeloos M.E."/>
            <person name="Ohm R.A."/>
            <person name="Ortiz-Santana B."/>
            <person name="Ovrebo C."/>
            <person name="Racz N."/>
            <person name="Riley R."/>
            <person name="Savchenko A."/>
            <person name="Shiryaev A."/>
            <person name="Soop K."/>
            <person name="Spirin V."/>
            <person name="Szebenyi C."/>
            <person name="Tomsovsky M."/>
            <person name="Tulloss R.E."/>
            <person name="Uehling J."/>
            <person name="Grigoriev I.V."/>
            <person name="Vagvolgyi C."/>
            <person name="Papp T."/>
            <person name="Martin F.M."/>
            <person name="Miettinen O."/>
            <person name="Hibbett D.S."/>
            <person name="Nagy L.G."/>
        </authorList>
    </citation>
    <scope>NUCLEOTIDE SEQUENCE [LARGE SCALE GENOMIC DNA]</scope>
    <source>
        <strain evidence="2 3">CBS 962.96</strain>
    </source>
</reference>
<feature type="compositionally biased region" description="Basic and acidic residues" evidence="1">
    <location>
        <begin position="61"/>
        <end position="70"/>
    </location>
</feature>
<dbReference type="AlphaFoldDB" id="A0A4S8L171"/>
<sequence length="83" mass="8341">MSGKSESTTSLLPKSSTTSSRLSAKDRISTNPTTSKKSTATGSGSPTNSGKNSPTSSSHADFAKKAKESDWSSTTPTGASLGA</sequence>
<protein>
    <submittedName>
        <fullName evidence="2">Uncharacterized protein</fullName>
    </submittedName>
</protein>
<evidence type="ECO:0000256" key="1">
    <source>
        <dbReference type="SAM" id="MobiDB-lite"/>
    </source>
</evidence>
<evidence type="ECO:0000313" key="2">
    <source>
        <dbReference type="EMBL" id="THU81688.1"/>
    </source>
</evidence>
<organism evidence="2 3">
    <name type="scientific">Dendrothele bispora (strain CBS 962.96)</name>
    <dbReference type="NCBI Taxonomy" id="1314807"/>
    <lineage>
        <taxon>Eukaryota</taxon>
        <taxon>Fungi</taxon>
        <taxon>Dikarya</taxon>
        <taxon>Basidiomycota</taxon>
        <taxon>Agaricomycotina</taxon>
        <taxon>Agaricomycetes</taxon>
        <taxon>Agaricomycetidae</taxon>
        <taxon>Agaricales</taxon>
        <taxon>Agaricales incertae sedis</taxon>
        <taxon>Dendrothele</taxon>
    </lineage>
</organism>
<accession>A0A4S8L171</accession>
<feature type="compositionally biased region" description="Low complexity" evidence="1">
    <location>
        <begin position="1"/>
        <end position="22"/>
    </location>
</feature>
<feature type="region of interest" description="Disordered" evidence="1">
    <location>
        <begin position="1"/>
        <end position="83"/>
    </location>
</feature>
<name>A0A4S8L171_DENBC</name>
<keyword evidence="3" id="KW-1185">Reference proteome</keyword>
<dbReference type="EMBL" id="ML179786">
    <property type="protein sequence ID" value="THU81688.1"/>
    <property type="molecule type" value="Genomic_DNA"/>
</dbReference>
<proteinExistence type="predicted"/>